<dbReference type="EMBL" id="CAMXCT030000628">
    <property type="protein sequence ID" value="CAL4768695.1"/>
    <property type="molecule type" value="Genomic_DNA"/>
</dbReference>
<organism evidence="2">
    <name type="scientific">Cladocopium goreaui</name>
    <dbReference type="NCBI Taxonomy" id="2562237"/>
    <lineage>
        <taxon>Eukaryota</taxon>
        <taxon>Sar</taxon>
        <taxon>Alveolata</taxon>
        <taxon>Dinophyceae</taxon>
        <taxon>Suessiales</taxon>
        <taxon>Symbiodiniaceae</taxon>
        <taxon>Cladocopium</taxon>
    </lineage>
</organism>
<evidence type="ECO:0000313" key="4">
    <source>
        <dbReference type="Proteomes" id="UP001152797"/>
    </source>
</evidence>
<evidence type="ECO:0000313" key="3">
    <source>
        <dbReference type="EMBL" id="CAL1134758.1"/>
    </source>
</evidence>
<keyword evidence="4" id="KW-1185">Reference proteome</keyword>
<dbReference type="EMBL" id="CAMXCT020000628">
    <property type="protein sequence ID" value="CAL1134758.1"/>
    <property type="molecule type" value="Genomic_DNA"/>
</dbReference>
<feature type="region of interest" description="Disordered" evidence="1">
    <location>
        <begin position="208"/>
        <end position="230"/>
    </location>
</feature>
<sequence>MLPRSPVYTSRAFVLGGDGVGQSALPQLCQECCGSEWPQRMNQRVQGPGMLLDDPLGRGASIELTFVEVPYWWVEADLRSCMADGAGNDCALLVVDVCNPDSFKAAVTRGKWAMAAGLECQLVLSFAGPCGQGGSQERLVPPESLEWLADEVSVVKPAHFDCTQANGAANMMFQVELFLKVLTLRLLWLNLTSLGSLGKISGLYTPSTSTPSRMWTGPTLSSRADPAPNVRQLRGCNSDHRMTGWSEENQPAFFIAPTHH</sequence>
<name>A0A9P1BZM7_9DINO</name>
<feature type="compositionally biased region" description="Polar residues" evidence="1">
    <location>
        <begin position="208"/>
        <end position="222"/>
    </location>
</feature>
<dbReference type="AlphaFoldDB" id="A0A9P1BZM7"/>
<proteinExistence type="predicted"/>
<reference evidence="3" key="2">
    <citation type="submission" date="2024-04" db="EMBL/GenBank/DDBJ databases">
        <authorList>
            <person name="Chen Y."/>
            <person name="Shah S."/>
            <person name="Dougan E. K."/>
            <person name="Thang M."/>
            <person name="Chan C."/>
        </authorList>
    </citation>
    <scope>NUCLEOTIDE SEQUENCE [LARGE SCALE GENOMIC DNA]</scope>
</reference>
<evidence type="ECO:0000256" key="1">
    <source>
        <dbReference type="SAM" id="MobiDB-lite"/>
    </source>
</evidence>
<accession>A0A9P1BZM7</accession>
<reference evidence="2" key="1">
    <citation type="submission" date="2022-10" db="EMBL/GenBank/DDBJ databases">
        <authorList>
            <person name="Chen Y."/>
            <person name="Dougan E. K."/>
            <person name="Chan C."/>
            <person name="Rhodes N."/>
            <person name="Thang M."/>
        </authorList>
    </citation>
    <scope>NUCLEOTIDE SEQUENCE</scope>
</reference>
<evidence type="ECO:0000313" key="2">
    <source>
        <dbReference type="EMBL" id="CAI3981383.1"/>
    </source>
</evidence>
<dbReference type="Proteomes" id="UP001152797">
    <property type="component" value="Unassembled WGS sequence"/>
</dbReference>
<gene>
    <name evidence="2" type="ORF">C1SCF055_LOCUS9179</name>
</gene>
<comment type="caution">
    <text evidence="2">The sequence shown here is derived from an EMBL/GenBank/DDBJ whole genome shotgun (WGS) entry which is preliminary data.</text>
</comment>
<protein>
    <submittedName>
        <fullName evidence="2">Uncharacterized protein</fullName>
    </submittedName>
</protein>
<dbReference type="OrthoDB" id="660555at2759"/>
<dbReference type="EMBL" id="CAMXCT010000628">
    <property type="protein sequence ID" value="CAI3981383.1"/>
    <property type="molecule type" value="Genomic_DNA"/>
</dbReference>
<feature type="non-terminal residue" evidence="2">
    <location>
        <position position="260"/>
    </location>
</feature>